<dbReference type="RefSeq" id="XP_022584868.1">
    <property type="nucleotide sequence ID" value="XM_022726666.1"/>
</dbReference>
<dbReference type="EMBL" id="KV878337">
    <property type="protein sequence ID" value="OJJ50358.1"/>
    <property type="molecule type" value="Genomic_DNA"/>
</dbReference>
<dbReference type="AlphaFoldDB" id="A0A1L9ST23"/>
<gene>
    <name evidence="1" type="ORF">ASPZODRAFT_164322</name>
</gene>
<sequence length="318" mass="35751">MTGTRQEEDSNISDLIRNNQVDILLFGSTRKMKPNHRFRLLEDTPRASKTTINIAGFHVYLYGVDELTPQQRKDTTVLFHVHGRTRSYKDSEAVAHQLLHDVRERRSPATMGGLVVATFDNRNHGARAIDTLSSQDWKASNPRHAQDMLSTIDGIVSDAQIVIKYLAAYVDGLFTPARFIASGVSLGGHVSWNLLAQEPRITDAVIVIGSPNLTDMMLDRLGGYKSPSEVPTDTKEWPKAIEKLYLDRDASLERISGKNILILNGAVDPLVPSRFTHAWMDKYAGNNKVTFIEQEETGHNLTYQMMDHTVNWLLQVLN</sequence>
<keyword evidence="2" id="KW-1185">Reference proteome</keyword>
<organism evidence="1 2">
    <name type="scientific">Penicilliopsis zonata CBS 506.65</name>
    <dbReference type="NCBI Taxonomy" id="1073090"/>
    <lineage>
        <taxon>Eukaryota</taxon>
        <taxon>Fungi</taxon>
        <taxon>Dikarya</taxon>
        <taxon>Ascomycota</taxon>
        <taxon>Pezizomycotina</taxon>
        <taxon>Eurotiomycetes</taxon>
        <taxon>Eurotiomycetidae</taxon>
        <taxon>Eurotiales</taxon>
        <taxon>Aspergillaceae</taxon>
        <taxon>Penicilliopsis</taxon>
    </lineage>
</organism>
<dbReference type="VEuPathDB" id="FungiDB:ASPZODRAFT_164322"/>
<dbReference type="Proteomes" id="UP000184188">
    <property type="component" value="Unassembled WGS sequence"/>
</dbReference>
<dbReference type="PANTHER" id="PTHR22946:SF0">
    <property type="entry name" value="DIENELACTONE HYDROLASE DOMAIN-CONTAINING PROTEIN"/>
    <property type="match status" value="1"/>
</dbReference>
<dbReference type="InterPro" id="IPR050261">
    <property type="entry name" value="FrsA_esterase"/>
</dbReference>
<name>A0A1L9ST23_9EURO</name>
<proteinExistence type="predicted"/>
<dbReference type="STRING" id="1073090.A0A1L9ST23"/>
<evidence type="ECO:0008006" key="3">
    <source>
        <dbReference type="Google" id="ProtNLM"/>
    </source>
</evidence>
<accession>A0A1L9ST23</accession>
<dbReference type="OrthoDB" id="2152248at2759"/>
<protein>
    <recommendedName>
        <fullName evidence="3">Peptidase S9 prolyl oligopeptidase catalytic domain-containing protein</fullName>
    </recommendedName>
</protein>
<dbReference type="GeneID" id="34613130"/>
<evidence type="ECO:0000313" key="1">
    <source>
        <dbReference type="EMBL" id="OJJ50358.1"/>
    </source>
</evidence>
<dbReference type="Gene3D" id="3.40.50.1820">
    <property type="entry name" value="alpha/beta hydrolase"/>
    <property type="match status" value="1"/>
</dbReference>
<dbReference type="PANTHER" id="PTHR22946">
    <property type="entry name" value="DIENELACTONE HYDROLASE DOMAIN-CONTAINING PROTEIN-RELATED"/>
    <property type="match status" value="1"/>
</dbReference>
<dbReference type="SUPFAM" id="SSF53474">
    <property type="entry name" value="alpha/beta-Hydrolases"/>
    <property type="match status" value="1"/>
</dbReference>
<evidence type="ECO:0000313" key="2">
    <source>
        <dbReference type="Proteomes" id="UP000184188"/>
    </source>
</evidence>
<dbReference type="InterPro" id="IPR029058">
    <property type="entry name" value="AB_hydrolase_fold"/>
</dbReference>
<reference evidence="2" key="1">
    <citation type="journal article" date="2017" name="Genome Biol.">
        <title>Comparative genomics reveals high biological diversity and specific adaptations in the industrially and medically important fungal genus Aspergillus.</title>
        <authorList>
            <person name="de Vries R.P."/>
            <person name="Riley R."/>
            <person name="Wiebenga A."/>
            <person name="Aguilar-Osorio G."/>
            <person name="Amillis S."/>
            <person name="Uchima C.A."/>
            <person name="Anderluh G."/>
            <person name="Asadollahi M."/>
            <person name="Askin M."/>
            <person name="Barry K."/>
            <person name="Battaglia E."/>
            <person name="Bayram O."/>
            <person name="Benocci T."/>
            <person name="Braus-Stromeyer S.A."/>
            <person name="Caldana C."/>
            <person name="Canovas D."/>
            <person name="Cerqueira G.C."/>
            <person name="Chen F."/>
            <person name="Chen W."/>
            <person name="Choi C."/>
            <person name="Clum A."/>
            <person name="Dos Santos R.A."/>
            <person name="Damasio A.R."/>
            <person name="Diallinas G."/>
            <person name="Emri T."/>
            <person name="Fekete E."/>
            <person name="Flipphi M."/>
            <person name="Freyberg S."/>
            <person name="Gallo A."/>
            <person name="Gournas C."/>
            <person name="Habgood R."/>
            <person name="Hainaut M."/>
            <person name="Harispe M.L."/>
            <person name="Henrissat B."/>
            <person name="Hilden K.S."/>
            <person name="Hope R."/>
            <person name="Hossain A."/>
            <person name="Karabika E."/>
            <person name="Karaffa L."/>
            <person name="Karanyi Z."/>
            <person name="Krasevec N."/>
            <person name="Kuo A."/>
            <person name="Kusch H."/>
            <person name="LaButti K."/>
            <person name="Lagendijk E.L."/>
            <person name="Lapidus A."/>
            <person name="Levasseur A."/>
            <person name="Lindquist E."/>
            <person name="Lipzen A."/>
            <person name="Logrieco A.F."/>
            <person name="MacCabe A."/>
            <person name="Maekelae M.R."/>
            <person name="Malavazi I."/>
            <person name="Melin P."/>
            <person name="Meyer V."/>
            <person name="Mielnichuk N."/>
            <person name="Miskei M."/>
            <person name="Molnar A.P."/>
            <person name="Mule G."/>
            <person name="Ngan C.Y."/>
            <person name="Orejas M."/>
            <person name="Orosz E."/>
            <person name="Ouedraogo J.P."/>
            <person name="Overkamp K.M."/>
            <person name="Park H.-S."/>
            <person name="Perrone G."/>
            <person name="Piumi F."/>
            <person name="Punt P.J."/>
            <person name="Ram A.F."/>
            <person name="Ramon A."/>
            <person name="Rauscher S."/>
            <person name="Record E."/>
            <person name="Riano-Pachon D.M."/>
            <person name="Robert V."/>
            <person name="Roehrig J."/>
            <person name="Ruller R."/>
            <person name="Salamov A."/>
            <person name="Salih N.S."/>
            <person name="Samson R.A."/>
            <person name="Sandor E."/>
            <person name="Sanguinetti M."/>
            <person name="Schuetze T."/>
            <person name="Sepcic K."/>
            <person name="Shelest E."/>
            <person name="Sherlock G."/>
            <person name="Sophianopoulou V."/>
            <person name="Squina F.M."/>
            <person name="Sun H."/>
            <person name="Susca A."/>
            <person name="Todd R.B."/>
            <person name="Tsang A."/>
            <person name="Unkles S.E."/>
            <person name="van de Wiele N."/>
            <person name="van Rossen-Uffink D."/>
            <person name="Oliveira J.V."/>
            <person name="Vesth T.C."/>
            <person name="Visser J."/>
            <person name="Yu J.-H."/>
            <person name="Zhou M."/>
            <person name="Andersen M.R."/>
            <person name="Archer D.B."/>
            <person name="Baker S.E."/>
            <person name="Benoit I."/>
            <person name="Brakhage A.A."/>
            <person name="Braus G.H."/>
            <person name="Fischer R."/>
            <person name="Frisvad J.C."/>
            <person name="Goldman G.H."/>
            <person name="Houbraken J."/>
            <person name="Oakley B."/>
            <person name="Pocsi I."/>
            <person name="Scazzocchio C."/>
            <person name="Seiboth B."/>
            <person name="vanKuyk P.A."/>
            <person name="Wortman J."/>
            <person name="Dyer P.S."/>
            <person name="Grigoriev I.V."/>
        </authorList>
    </citation>
    <scope>NUCLEOTIDE SEQUENCE [LARGE SCALE GENOMIC DNA]</scope>
    <source>
        <strain evidence="2">CBS 506.65</strain>
    </source>
</reference>